<name>A0ABR0ED23_ZASCE</name>
<reference evidence="3 4" key="1">
    <citation type="journal article" date="2023" name="G3 (Bethesda)">
        <title>A chromosome-level genome assembly of Zasmidium syzygii isolated from banana leaves.</title>
        <authorList>
            <person name="van Westerhoven A.C."/>
            <person name="Mehrabi R."/>
            <person name="Talebi R."/>
            <person name="Steentjes M.B.F."/>
            <person name="Corcolon B."/>
            <person name="Chong P.A."/>
            <person name="Kema G.H.J."/>
            <person name="Seidl M.F."/>
        </authorList>
    </citation>
    <scope>NUCLEOTIDE SEQUENCE [LARGE SCALE GENOMIC DNA]</scope>
    <source>
        <strain evidence="3 4">P124</strain>
    </source>
</reference>
<accession>A0ABR0ED23</accession>
<keyword evidence="1" id="KW-1133">Transmembrane helix</keyword>
<keyword evidence="1" id="KW-0812">Transmembrane</keyword>
<organism evidence="3 4">
    <name type="scientific">Zasmidium cellare</name>
    <name type="common">Wine cellar mold</name>
    <name type="synonym">Racodium cellare</name>
    <dbReference type="NCBI Taxonomy" id="395010"/>
    <lineage>
        <taxon>Eukaryota</taxon>
        <taxon>Fungi</taxon>
        <taxon>Dikarya</taxon>
        <taxon>Ascomycota</taxon>
        <taxon>Pezizomycotina</taxon>
        <taxon>Dothideomycetes</taxon>
        <taxon>Dothideomycetidae</taxon>
        <taxon>Mycosphaerellales</taxon>
        <taxon>Mycosphaerellaceae</taxon>
        <taxon>Zasmidium</taxon>
    </lineage>
</organism>
<evidence type="ECO:0008006" key="5">
    <source>
        <dbReference type="Google" id="ProtNLM"/>
    </source>
</evidence>
<gene>
    <name evidence="3" type="ORF">PRZ48_009891</name>
</gene>
<dbReference type="EMBL" id="JAXOVC010000007">
    <property type="protein sequence ID" value="KAK4499377.1"/>
    <property type="molecule type" value="Genomic_DNA"/>
</dbReference>
<evidence type="ECO:0000256" key="2">
    <source>
        <dbReference type="SAM" id="SignalP"/>
    </source>
</evidence>
<proteinExistence type="predicted"/>
<sequence>MLDFRPTTVGITMLLLAATFMALADLFASSGEECLTGESESTSTLGTTDILGALALALFWCHFREQQFFDVRPYSPWASDLPTLGLNLVSSTLAFSTAGHVFRYPLPTQEQSIIRLALPISLNSLVTVPNSWSSEIPPLISPWQLIGFTIVVMALSTVESRRDHTNGCFDSDDVLIGIQCQVCRSEDTAATNVDRHGIASNLSLLLPLLLLVSSVVLAKAITVEFAQNTSASAILDKTFQPTRSLDIIIARYDESASEMARHLNELHSLAAIQSLEPRIIVYDKSEEFNSSTLLSELSRLVDPWVADIAVFHLKNVGRETDTYLEHITSHWDDLAAHTLFMQASPHHAPRAYLRRIRDYFVPETGFLSLADSKGFCSSCDECHDRDWSENPSVLSSIFDDFNHGAPCADMVLTYRGQFIAATGWLYAGAHVGDDDAVQWERDRDSVSNVAE</sequence>
<feature type="chain" id="PRO_5046261651" description="Glycosyltransferase 2-like domain-containing protein" evidence="2">
    <location>
        <begin position="25"/>
        <end position="451"/>
    </location>
</feature>
<protein>
    <recommendedName>
        <fullName evidence="5">Glycosyltransferase 2-like domain-containing protein</fullName>
    </recommendedName>
</protein>
<dbReference type="PANTHER" id="PTHR37490:SF1">
    <property type="entry name" value="GLYCOSYLTRANSFERASE 2-LIKE DOMAIN-CONTAINING PROTEIN"/>
    <property type="match status" value="1"/>
</dbReference>
<feature type="transmembrane region" description="Helical" evidence="1">
    <location>
        <begin position="44"/>
        <end position="63"/>
    </location>
</feature>
<evidence type="ECO:0000313" key="3">
    <source>
        <dbReference type="EMBL" id="KAK4499377.1"/>
    </source>
</evidence>
<dbReference type="Proteomes" id="UP001305779">
    <property type="component" value="Unassembled WGS sequence"/>
</dbReference>
<keyword evidence="1" id="KW-0472">Membrane</keyword>
<feature type="transmembrane region" description="Helical" evidence="1">
    <location>
        <begin position="202"/>
        <end position="221"/>
    </location>
</feature>
<evidence type="ECO:0000313" key="4">
    <source>
        <dbReference type="Proteomes" id="UP001305779"/>
    </source>
</evidence>
<feature type="signal peptide" evidence="2">
    <location>
        <begin position="1"/>
        <end position="24"/>
    </location>
</feature>
<keyword evidence="4" id="KW-1185">Reference proteome</keyword>
<keyword evidence="2" id="KW-0732">Signal</keyword>
<comment type="caution">
    <text evidence="3">The sequence shown here is derived from an EMBL/GenBank/DDBJ whole genome shotgun (WGS) entry which is preliminary data.</text>
</comment>
<evidence type="ECO:0000256" key="1">
    <source>
        <dbReference type="SAM" id="Phobius"/>
    </source>
</evidence>
<dbReference type="PANTHER" id="PTHR37490">
    <property type="entry name" value="EXPRESSED PROTEIN"/>
    <property type="match status" value="1"/>
</dbReference>